<keyword evidence="1" id="KW-0472">Membrane</keyword>
<reference evidence="3" key="1">
    <citation type="submission" date="2016-10" db="EMBL/GenBank/DDBJ databases">
        <authorList>
            <person name="Varghese N."/>
            <person name="Submissions S."/>
        </authorList>
    </citation>
    <scope>NUCLEOTIDE SEQUENCE [LARGE SCALE GENOMIC DNA]</scope>
    <source>
        <strain evidence="3">CGMCC 1.7739</strain>
    </source>
</reference>
<keyword evidence="3" id="KW-1185">Reference proteome</keyword>
<organism evidence="2 3">
    <name type="scientific">Halopelagius inordinatus</name>
    <dbReference type="NCBI Taxonomy" id="553467"/>
    <lineage>
        <taxon>Archaea</taxon>
        <taxon>Methanobacteriati</taxon>
        <taxon>Methanobacteriota</taxon>
        <taxon>Stenosarchaea group</taxon>
        <taxon>Halobacteria</taxon>
        <taxon>Halobacteriales</taxon>
        <taxon>Haloferacaceae</taxon>
    </lineage>
</organism>
<sequence length="324" mass="35763">MAAESKSERPREKWREWLLLDADRTLVAGVTAFALFAFVASVSLSGLAPFVERQPVFYVYGGLLSGNLTVITVVVSISQLLLSRQLNTPSELRSQMEGVIDYRKDVEDAAGRVAPVEPLGFLRLLVENTRKRSQELGGLTIAETNDEVYAEVDAAVSRVTRQVDTVDGLLQESDASTFHVLSATLTTNYARDINHLRRIKSEYEESVPAHVEESIDLLIDRLQQIDVARQYFKSVYLEQQLAELSRMLFYAGLPSVAVVAVSLLLFTAAGGTSVSPPYERLLIPATVTVGLVPLSVLFAYILRIATVTQRTAATVPFTTPEQER</sequence>
<feature type="transmembrane region" description="Helical" evidence="1">
    <location>
        <begin position="57"/>
        <end position="82"/>
    </location>
</feature>
<dbReference type="Pfam" id="PF25927">
    <property type="entry name" value="DUF7972"/>
    <property type="match status" value="1"/>
</dbReference>
<dbReference type="RefSeq" id="WP_092890468.1">
    <property type="nucleotide sequence ID" value="NZ_FOOQ01000001.1"/>
</dbReference>
<feature type="transmembrane region" description="Helical" evidence="1">
    <location>
        <begin position="247"/>
        <end position="269"/>
    </location>
</feature>
<gene>
    <name evidence="2" type="ORF">SAMN04488063_1453</name>
</gene>
<accession>A0A1I2PB00</accession>
<protein>
    <submittedName>
        <fullName evidence="2">Uncharacterized protein</fullName>
    </submittedName>
</protein>
<feature type="transmembrane region" description="Helical" evidence="1">
    <location>
        <begin position="25"/>
        <end position="51"/>
    </location>
</feature>
<dbReference type="Proteomes" id="UP000198876">
    <property type="component" value="Unassembled WGS sequence"/>
</dbReference>
<dbReference type="EMBL" id="FOOQ01000001">
    <property type="protein sequence ID" value="SFG11137.1"/>
    <property type="molecule type" value="Genomic_DNA"/>
</dbReference>
<keyword evidence="1" id="KW-0812">Transmembrane</keyword>
<keyword evidence="1" id="KW-1133">Transmembrane helix</keyword>
<dbReference type="InterPro" id="IPR058278">
    <property type="entry name" value="DUF7972"/>
</dbReference>
<evidence type="ECO:0000313" key="2">
    <source>
        <dbReference type="EMBL" id="SFG11137.1"/>
    </source>
</evidence>
<evidence type="ECO:0000313" key="3">
    <source>
        <dbReference type="Proteomes" id="UP000198876"/>
    </source>
</evidence>
<name>A0A1I2PB00_9EURY</name>
<dbReference type="OrthoDB" id="265845at2157"/>
<feature type="transmembrane region" description="Helical" evidence="1">
    <location>
        <begin position="281"/>
        <end position="302"/>
    </location>
</feature>
<evidence type="ECO:0000256" key="1">
    <source>
        <dbReference type="SAM" id="Phobius"/>
    </source>
</evidence>
<proteinExistence type="predicted"/>
<dbReference type="AlphaFoldDB" id="A0A1I2PB00"/>
<dbReference type="STRING" id="553467.SAMN04488063_1453"/>